<keyword evidence="2" id="KW-1185">Reference proteome</keyword>
<accession>A0A934WLJ4</accession>
<dbReference type="RefSeq" id="WP_201171077.1">
    <property type="nucleotide sequence ID" value="NZ_JAEPWM010000004.1"/>
</dbReference>
<gene>
    <name evidence="1" type="ORF">JJB11_12155</name>
</gene>
<sequence>MIEAVSRILSQCGEPDSPLPATELYNEGWMLRLVLDWLQRHPGINHVLSPVAGARWASEVLLASRFLPTRRGDPLGEGFTHADGVVGHFDVRPARGDLVLRPDATQLIVIEAKLGSPLSAGTRNSPDYDQAARNVACIAHVAPQLQRPAFFVLAPKEQIGAGVFGELISRDSISAKVSKRCRAYEGVHDGWLAEVFEPALRRIELGLLSWEDVLAGLPNGDGGSELREFYARCLDFNPLRMSRNAGPVPC</sequence>
<name>A0A934WLJ4_9BURK</name>
<organism evidence="1 2">
    <name type="scientific">Ramlibacter ginsenosidimutans</name>
    <dbReference type="NCBI Taxonomy" id="502333"/>
    <lineage>
        <taxon>Bacteria</taxon>
        <taxon>Pseudomonadati</taxon>
        <taxon>Pseudomonadota</taxon>
        <taxon>Betaproteobacteria</taxon>
        <taxon>Burkholderiales</taxon>
        <taxon>Comamonadaceae</taxon>
        <taxon>Ramlibacter</taxon>
    </lineage>
</organism>
<dbReference type="EMBL" id="JAEPWM010000004">
    <property type="protein sequence ID" value="MBK6006844.1"/>
    <property type="molecule type" value="Genomic_DNA"/>
</dbReference>
<dbReference type="Proteomes" id="UP000630528">
    <property type="component" value="Unassembled WGS sequence"/>
</dbReference>
<evidence type="ECO:0000313" key="2">
    <source>
        <dbReference type="Proteomes" id="UP000630528"/>
    </source>
</evidence>
<reference evidence="1" key="1">
    <citation type="journal article" date="2012" name="J. Microbiol. Biotechnol.">
        <title>Ramlibacter ginsenosidimutans sp. nov., with ginsenoside-converting activity.</title>
        <authorList>
            <person name="Wang L."/>
            <person name="An D.S."/>
            <person name="Kim S.G."/>
            <person name="Jin F.X."/>
            <person name="Kim S.C."/>
            <person name="Lee S.T."/>
            <person name="Im W.T."/>
        </authorList>
    </citation>
    <scope>NUCLEOTIDE SEQUENCE</scope>
    <source>
        <strain evidence="1">KACC 17527</strain>
    </source>
</reference>
<protein>
    <submittedName>
        <fullName evidence="1">Uncharacterized protein</fullName>
    </submittedName>
</protein>
<proteinExistence type="predicted"/>
<evidence type="ECO:0000313" key="1">
    <source>
        <dbReference type="EMBL" id="MBK6006844.1"/>
    </source>
</evidence>
<dbReference type="AlphaFoldDB" id="A0A934WLJ4"/>
<reference evidence="1" key="2">
    <citation type="submission" date="2021-01" db="EMBL/GenBank/DDBJ databases">
        <authorList>
            <person name="Kang M."/>
        </authorList>
    </citation>
    <scope>NUCLEOTIDE SEQUENCE</scope>
    <source>
        <strain evidence="1">KACC 17527</strain>
    </source>
</reference>
<comment type="caution">
    <text evidence="1">The sequence shown here is derived from an EMBL/GenBank/DDBJ whole genome shotgun (WGS) entry which is preliminary data.</text>
</comment>